<dbReference type="InterPro" id="IPR039340">
    <property type="entry name" value="Tfc4/TFIIIC-102/Sfc4"/>
</dbReference>
<organism evidence="1 2">
    <name type="scientific">Liparis tanakae</name>
    <name type="common">Tanaka's snailfish</name>
    <dbReference type="NCBI Taxonomy" id="230148"/>
    <lineage>
        <taxon>Eukaryota</taxon>
        <taxon>Metazoa</taxon>
        <taxon>Chordata</taxon>
        <taxon>Craniata</taxon>
        <taxon>Vertebrata</taxon>
        <taxon>Euteleostomi</taxon>
        <taxon>Actinopterygii</taxon>
        <taxon>Neopterygii</taxon>
        <taxon>Teleostei</taxon>
        <taxon>Neoteleostei</taxon>
        <taxon>Acanthomorphata</taxon>
        <taxon>Eupercaria</taxon>
        <taxon>Perciformes</taxon>
        <taxon>Cottioidei</taxon>
        <taxon>Cottales</taxon>
        <taxon>Liparidae</taxon>
        <taxon>Liparis</taxon>
    </lineage>
</organism>
<dbReference type="Gene3D" id="1.25.40.10">
    <property type="entry name" value="Tetratricopeptide repeat domain"/>
    <property type="match status" value="1"/>
</dbReference>
<comment type="caution">
    <text evidence="1">The sequence shown here is derived from an EMBL/GenBank/DDBJ whole genome shotgun (WGS) entry which is preliminary data.</text>
</comment>
<protein>
    <submittedName>
        <fullName evidence="1">General transcription factor 3C polypeptide 3</fullName>
    </submittedName>
</protein>
<proteinExistence type="predicted"/>
<dbReference type="InterPro" id="IPR011990">
    <property type="entry name" value="TPR-like_helical_dom_sf"/>
</dbReference>
<keyword evidence="2" id="KW-1185">Reference proteome</keyword>
<dbReference type="EMBL" id="SRLO01010948">
    <property type="protein sequence ID" value="TNN26114.1"/>
    <property type="molecule type" value="Genomic_DNA"/>
</dbReference>
<reference evidence="1 2" key="1">
    <citation type="submission" date="2019-03" db="EMBL/GenBank/DDBJ databases">
        <title>First draft genome of Liparis tanakae, snailfish: a comprehensive survey of snailfish specific genes.</title>
        <authorList>
            <person name="Kim W."/>
            <person name="Song I."/>
            <person name="Jeong J.-H."/>
            <person name="Kim D."/>
            <person name="Kim S."/>
            <person name="Ryu S."/>
            <person name="Song J.Y."/>
            <person name="Lee S.K."/>
        </authorList>
    </citation>
    <scope>NUCLEOTIDE SEQUENCE [LARGE SCALE GENOMIC DNA]</scope>
    <source>
        <tissue evidence="1">Muscle</tissue>
    </source>
</reference>
<sequence length="181" mass="20259">MEAAAQSYTKVVDMAPQHLEARLSLATLQQQLGRPECALKALESMYDSETLAQDSSAAQKESFFCMRSQASSDMYLKYCIVSVFTFTQILYELKLLLHRSTLLKTQGQMQDYLDAMITMISMLLKVAMQRAKVCVRSVTVSGKSHLRLVKAILPEIADHEAAYLDNTGKDILCVFVGCLLF</sequence>
<dbReference type="GO" id="GO:0006383">
    <property type="term" value="P:transcription by RNA polymerase III"/>
    <property type="evidence" value="ECO:0007669"/>
    <property type="project" value="InterPro"/>
</dbReference>
<dbReference type="GO" id="GO:0000127">
    <property type="term" value="C:transcription factor TFIIIC complex"/>
    <property type="evidence" value="ECO:0007669"/>
    <property type="project" value="TreeGrafter"/>
</dbReference>
<dbReference type="OrthoDB" id="9991317at2759"/>
<name>A0A4Z2EC41_9TELE</name>
<dbReference type="SUPFAM" id="SSF48452">
    <property type="entry name" value="TPR-like"/>
    <property type="match status" value="1"/>
</dbReference>
<evidence type="ECO:0000313" key="2">
    <source>
        <dbReference type="Proteomes" id="UP000314294"/>
    </source>
</evidence>
<evidence type="ECO:0000313" key="1">
    <source>
        <dbReference type="EMBL" id="TNN26114.1"/>
    </source>
</evidence>
<dbReference type="PANTHER" id="PTHR23082:SF0">
    <property type="entry name" value="GENERAL TRANSCRIPTION FACTOR 3C POLYPEPTIDE 3"/>
    <property type="match status" value="1"/>
</dbReference>
<accession>A0A4Z2EC41</accession>
<dbReference type="PANTHER" id="PTHR23082">
    <property type="entry name" value="TRANSCRIPTION INITIATION FACTOR IIIC TFIIIC , POLYPEPTIDE 3-RELATED"/>
    <property type="match status" value="1"/>
</dbReference>
<dbReference type="AlphaFoldDB" id="A0A4Z2EC41"/>
<dbReference type="Proteomes" id="UP000314294">
    <property type="component" value="Unassembled WGS sequence"/>
</dbReference>
<gene>
    <name evidence="1" type="primary">GTF3C3_2</name>
    <name evidence="1" type="ORF">EYF80_063749</name>
</gene>